<accession>A0A699GP62</accession>
<dbReference type="InterPro" id="IPR043502">
    <property type="entry name" value="DNA/RNA_pol_sf"/>
</dbReference>
<name>A0A699GP62_TANCI</name>
<organism evidence="3">
    <name type="scientific">Tanacetum cinerariifolium</name>
    <name type="common">Dalmatian daisy</name>
    <name type="synonym">Chrysanthemum cinerariifolium</name>
    <dbReference type="NCBI Taxonomy" id="118510"/>
    <lineage>
        <taxon>Eukaryota</taxon>
        <taxon>Viridiplantae</taxon>
        <taxon>Streptophyta</taxon>
        <taxon>Embryophyta</taxon>
        <taxon>Tracheophyta</taxon>
        <taxon>Spermatophyta</taxon>
        <taxon>Magnoliopsida</taxon>
        <taxon>eudicotyledons</taxon>
        <taxon>Gunneridae</taxon>
        <taxon>Pentapetalae</taxon>
        <taxon>asterids</taxon>
        <taxon>campanulids</taxon>
        <taxon>Asterales</taxon>
        <taxon>Asteraceae</taxon>
        <taxon>Asteroideae</taxon>
        <taxon>Anthemideae</taxon>
        <taxon>Anthemidinae</taxon>
        <taxon>Tanacetum</taxon>
    </lineage>
</organism>
<gene>
    <name evidence="3" type="ORF">Tci_125420</name>
</gene>
<dbReference type="InterPro" id="IPR013103">
    <property type="entry name" value="RVT_2"/>
</dbReference>
<feature type="region of interest" description="Disordered" evidence="1">
    <location>
        <begin position="91"/>
        <end position="110"/>
    </location>
</feature>
<feature type="domain" description="Reverse transcriptase Ty1/copia-type" evidence="2">
    <location>
        <begin position="392"/>
        <end position="586"/>
    </location>
</feature>
<feature type="non-terminal residue" evidence="3">
    <location>
        <position position="1"/>
    </location>
</feature>
<dbReference type="SUPFAM" id="SSF56672">
    <property type="entry name" value="DNA/RNA polymerases"/>
    <property type="match status" value="1"/>
</dbReference>
<sequence>SLTHLIKDCDFYEQKIAQTTTRNHAKRGNHQQYPSMPLLNPQRHVVPIAVIPKSKLVPINAARPVTTVVPKPHVTRPKPTKPIVTKPYLPSRRHINQSPSPKASSLPPKVTTVKGTCLSDFEELNGGYVAFGGNPKREKVKEEIVQQYVLFPIWSSGSTNPYNTDEDATFDEKEPEFEGRKPESEVNVSPSKFKDFSNNSINEDNAAGTLVLAVGQIYTNNTNTFSVDGPSNAAVSPTHGKSPYVDSSQLPDDPNMLELKDITYFGDEEDVCVEADFTNLETSITVSPIPTTRVNKDHHVTQIIGDLSLATQTRSMSRVAQDQDGLSQINNDDFHTCMFACFLSQEEPKRVHQALKDPSWIEAMQEELLQFKMQKVWVLVDLPHEKRAIEEGIHYEEVFSPVARIEAIRLFLAYASFMGFMVYQMDVKSAFLYETIEKEVYVCQPSGFEDLDYPDKVYKVVKVLYGLHQASRAWYETLANYHLKNGFQKGKIDQTLFIKRQKYDILFVQIYVDDIIFGSTNKDLCKAFEKLIKDMLQMSSIGELIFFLGLQVKQKKDGIFISHDKYVAEILRKFGLTDGKSASTPIDTEKPLLKDPNGEDVDVHTYRSMIGSLMYLNSSRPDIMFAVCACARFQVTPKVSKLHAVKRIFRYLKGKPHFGLWYLKDSPFNLVVYSDSDYAGASLARKSTTGGCQFLRCRLICWQYKKQTVVATSSIRAEYVATVNDVSRLQALVDKKWVIITEATVRDALRLADAEGIDCLPNEEIFTELARMGYKKPSTKITFYKAFFLKSIEVSDSHNTTMVEKRCSRVETPLFEGMIVEQQVGKGVAEVNVDDVFAVGVANEGAASVTDDVVPTSVEEPSIPSPAPPTPPPQPSQDIPSTSQIAQALEITKLKQSVRREEIADMDTDVDVTLKDIAKDVDVDAEENDEVELAELQEVVEVVTTAKLITKVVIAASATITVVAPQLTTAAPTLTNTPSAASRRKGIVIRDPKETTTPSTIIHSGAKSKDKGKRILVEEPKPLKKQTQIEHDEAYARDLKAKLNKNIDWDEGMTYDDVRLIFEKKFNSNVASLAKTKEQMEEQDSRALKRLSGSQEDKAAKKQKLNEKSTTLNPASTTSGDCLKNSASVGLDIHSRSTHLKTTEISNISKRGNNCLTGGVCTNSNNDGRQTSDPQLTRSGQQVLRAAPGEHSRARRHIHNVSNDYFYGVPPLEYALLGCANGGIVMDVLQALRLCGAGAG</sequence>
<dbReference type="EMBL" id="BKCJ010026346">
    <property type="protein sequence ID" value="GEV53443.1"/>
    <property type="molecule type" value="Genomic_DNA"/>
</dbReference>
<feature type="region of interest" description="Disordered" evidence="1">
    <location>
        <begin position="1075"/>
        <end position="1123"/>
    </location>
</feature>
<reference evidence="3" key="1">
    <citation type="journal article" date="2019" name="Sci. Rep.">
        <title>Draft genome of Tanacetum cinerariifolium, the natural source of mosquito coil.</title>
        <authorList>
            <person name="Yamashiro T."/>
            <person name="Shiraishi A."/>
            <person name="Satake H."/>
            <person name="Nakayama K."/>
        </authorList>
    </citation>
    <scope>NUCLEOTIDE SEQUENCE</scope>
</reference>
<feature type="region of interest" description="Disordered" evidence="1">
    <location>
        <begin position="164"/>
        <end position="191"/>
    </location>
</feature>
<evidence type="ECO:0000256" key="1">
    <source>
        <dbReference type="SAM" id="MobiDB-lite"/>
    </source>
</evidence>
<feature type="compositionally biased region" description="Polar residues" evidence="1">
    <location>
        <begin position="1108"/>
        <end position="1123"/>
    </location>
</feature>
<feature type="region of interest" description="Disordered" evidence="1">
    <location>
        <begin position="229"/>
        <end position="253"/>
    </location>
</feature>
<feature type="compositionally biased region" description="Basic and acidic residues" evidence="1">
    <location>
        <begin position="170"/>
        <end position="184"/>
    </location>
</feature>
<protein>
    <submittedName>
        <fullName evidence="3">Putative ribonuclease H-like domain-containing protein</fullName>
    </submittedName>
</protein>
<feature type="compositionally biased region" description="Basic and acidic residues" evidence="1">
    <location>
        <begin position="1095"/>
        <end position="1107"/>
    </location>
</feature>
<feature type="region of interest" description="Disordered" evidence="1">
    <location>
        <begin position="852"/>
        <end position="881"/>
    </location>
</feature>
<dbReference type="PANTHER" id="PTHR11439">
    <property type="entry name" value="GAG-POL-RELATED RETROTRANSPOSON"/>
    <property type="match status" value="1"/>
</dbReference>
<evidence type="ECO:0000313" key="3">
    <source>
        <dbReference type="EMBL" id="GEV53443.1"/>
    </source>
</evidence>
<dbReference type="AlphaFoldDB" id="A0A699GP62"/>
<proteinExistence type="predicted"/>
<feature type="compositionally biased region" description="Low complexity" evidence="1">
    <location>
        <begin position="98"/>
        <end position="109"/>
    </location>
</feature>
<evidence type="ECO:0000259" key="2">
    <source>
        <dbReference type="Pfam" id="PF07727"/>
    </source>
</evidence>
<comment type="caution">
    <text evidence="3">The sequence shown here is derived from an EMBL/GenBank/DDBJ whole genome shotgun (WGS) entry which is preliminary data.</text>
</comment>
<dbReference type="PANTHER" id="PTHR11439:SF495">
    <property type="entry name" value="REVERSE TRANSCRIPTASE, RNA-DEPENDENT DNA POLYMERASE-RELATED"/>
    <property type="match status" value="1"/>
</dbReference>
<dbReference type="CDD" id="cd09272">
    <property type="entry name" value="RNase_HI_RT_Ty1"/>
    <property type="match status" value="1"/>
</dbReference>
<feature type="compositionally biased region" description="Basic and acidic residues" evidence="1">
    <location>
        <begin position="1075"/>
        <end position="1087"/>
    </location>
</feature>
<feature type="compositionally biased region" description="Pro residues" evidence="1">
    <location>
        <begin position="863"/>
        <end position="875"/>
    </location>
</feature>
<dbReference type="Pfam" id="PF07727">
    <property type="entry name" value="RVT_2"/>
    <property type="match status" value="1"/>
</dbReference>